<dbReference type="InterPro" id="IPR000524">
    <property type="entry name" value="Tscrpt_reg_HTH_GntR"/>
</dbReference>
<comment type="caution">
    <text evidence="5">The sequence shown here is derived from an EMBL/GenBank/DDBJ whole genome shotgun (WGS) entry which is preliminary data.</text>
</comment>
<dbReference type="InterPro" id="IPR036390">
    <property type="entry name" value="WH_DNA-bd_sf"/>
</dbReference>
<dbReference type="GO" id="GO:0003677">
    <property type="term" value="F:DNA binding"/>
    <property type="evidence" value="ECO:0007669"/>
    <property type="project" value="UniProtKB-KW"/>
</dbReference>
<protein>
    <submittedName>
        <fullName evidence="5">FadR family transcriptional regulator</fullName>
    </submittedName>
</protein>
<dbReference type="InterPro" id="IPR008920">
    <property type="entry name" value="TF_FadR/GntR_C"/>
</dbReference>
<keyword evidence="3" id="KW-0804">Transcription</keyword>
<dbReference type="Gene3D" id="1.10.10.10">
    <property type="entry name" value="Winged helix-like DNA-binding domain superfamily/Winged helix DNA-binding domain"/>
    <property type="match status" value="1"/>
</dbReference>
<dbReference type="InterPro" id="IPR036388">
    <property type="entry name" value="WH-like_DNA-bd_sf"/>
</dbReference>
<dbReference type="PANTHER" id="PTHR43537:SF5">
    <property type="entry name" value="UXU OPERON TRANSCRIPTIONAL REGULATOR"/>
    <property type="match status" value="1"/>
</dbReference>
<evidence type="ECO:0000256" key="3">
    <source>
        <dbReference type="ARBA" id="ARBA00023163"/>
    </source>
</evidence>
<evidence type="ECO:0000256" key="2">
    <source>
        <dbReference type="ARBA" id="ARBA00023125"/>
    </source>
</evidence>
<dbReference type="EMBL" id="DRWX01000287">
    <property type="protein sequence ID" value="HHM96795.1"/>
    <property type="molecule type" value="Genomic_DNA"/>
</dbReference>
<keyword evidence="1" id="KW-0805">Transcription regulation</keyword>
<gene>
    <name evidence="5" type="ORF">ENM21_06240</name>
</gene>
<dbReference type="Pfam" id="PF00392">
    <property type="entry name" value="GntR"/>
    <property type="match status" value="1"/>
</dbReference>
<accession>A0A7C5VVT1</accession>
<dbReference type="SUPFAM" id="SSF48008">
    <property type="entry name" value="GntR ligand-binding domain-like"/>
    <property type="match status" value="1"/>
</dbReference>
<dbReference type="InterPro" id="IPR011711">
    <property type="entry name" value="GntR_C"/>
</dbReference>
<dbReference type="SUPFAM" id="SSF46785">
    <property type="entry name" value="Winged helix' DNA-binding domain"/>
    <property type="match status" value="1"/>
</dbReference>
<dbReference type="SMART" id="SM00895">
    <property type="entry name" value="FCD"/>
    <property type="match status" value="1"/>
</dbReference>
<dbReference type="AlphaFoldDB" id="A0A7C5VVT1"/>
<dbReference type="GO" id="GO:0003700">
    <property type="term" value="F:DNA-binding transcription factor activity"/>
    <property type="evidence" value="ECO:0007669"/>
    <property type="project" value="InterPro"/>
</dbReference>
<dbReference type="Gene3D" id="1.20.120.530">
    <property type="entry name" value="GntR ligand-binding domain-like"/>
    <property type="match status" value="1"/>
</dbReference>
<feature type="domain" description="HTH gntR-type" evidence="4">
    <location>
        <begin position="4"/>
        <end position="72"/>
    </location>
</feature>
<dbReference type="CDD" id="cd07377">
    <property type="entry name" value="WHTH_GntR"/>
    <property type="match status" value="1"/>
</dbReference>
<reference evidence="5" key="1">
    <citation type="journal article" date="2020" name="mSystems">
        <title>Genome- and Community-Level Interaction Insights into Carbon Utilization and Element Cycling Functions of Hydrothermarchaeota in Hydrothermal Sediment.</title>
        <authorList>
            <person name="Zhou Z."/>
            <person name="Liu Y."/>
            <person name="Xu W."/>
            <person name="Pan J."/>
            <person name="Luo Z.H."/>
            <person name="Li M."/>
        </authorList>
    </citation>
    <scope>NUCLEOTIDE SEQUENCE [LARGE SCALE GENOMIC DNA]</scope>
    <source>
        <strain evidence="5">SpSt-1065</strain>
    </source>
</reference>
<dbReference type="Pfam" id="PF07729">
    <property type="entry name" value="FCD"/>
    <property type="match status" value="1"/>
</dbReference>
<evidence type="ECO:0000313" key="5">
    <source>
        <dbReference type="EMBL" id="HHM96795.1"/>
    </source>
</evidence>
<dbReference type="PROSITE" id="PS50949">
    <property type="entry name" value="HTH_GNTR"/>
    <property type="match status" value="1"/>
</dbReference>
<organism evidence="5">
    <name type="scientific">Thermomicrobium roseum</name>
    <dbReference type="NCBI Taxonomy" id="500"/>
    <lineage>
        <taxon>Bacteria</taxon>
        <taxon>Pseudomonadati</taxon>
        <taxon>Thermomicrobiota</taxon>
        <taxon>Thermomicrobia</taxon>
        <taxon>Thermomicrobiales</taxon>
        <taxon>Thermomicrobiaceae</taxon>
        <taxon>Thermomicrobium</taxon>
    </lineage>
</organism>
<dbReference type="PANTHER" id="PTHR43537">
    <property type="entry name" value="TRANSCRIPTIONAL REGULATOR, GNTR FAMILY"/>
    <property type="match status" value="1"/>
</dbReference>
<name>A0A7C5VVT1_THERO</name>
<evidence type="ECO:0000259" key="4">
    <source>
        <dbReference type="PROSITE" id="PS50949"/>
    </source>
</evidence>
<proteinExistence type="predicted"/>
<evidence type="ECO:0000256" key="1">
    <source>
        <dbReference type="ARBA" id="ARBA00023015"/>
    </source>
</evidence>
<sequence length="255" mass="28578">MRRRNLADHLIAEILDLIKREQLKPGDRLPPLKTLAAQLGVATPTLREALRRLETTGTIDFRHGSGIFVGSGFDRLVLTNPNLTMVRAETVLELLETRQLLEPALAARAAEVAEPADLEKLALLLDQARRHLRSDATTLMEYNLAFHLGIAETTKNVVATEVLRSLIELYSSEHLMILRLHSSRELDHAEHYEIFEAIAQRQPELARRKMIEHLQKVTEVVSARLLALQGHLVQEQRSGPSIIGVPKAAKNSSLK</sequence>
<dbReference type="SMART" id="SM00345">
    <property type="entry name" value="HTH_GNTR"/>
    <property type="match status" value="1"/>
</dbReference>
<keyword evidence="2" id="KW-0238">DNA-binding</keyword>